<comment type="pathway">
    <text evidence="7">Cell wall biogenesis; peptidoglycan biosynthesis.</text>
</comment>
<protein>
    <recommendedName>
        <fullName evidence="7 8">Phospho-N-acetylmuramoyl-pentapeptide-transferase</fullName>
        <ecNumber evidence="7 8">2.7.8.13</ecNumber>
    </recommendedName>
    <alternativeName>
        <fullName evidence="7">UDP-MurNAc-pentapeptide phosphotransferase</fullName>
    </alternativeName>
</protein>
<accession>A0A926DBH8</accession>
<evidence type="ECO:0000313" key="10">
    <source>
        <dbReference type="EMBL" id="MBC8535186.1"/>
    </source>
</evidence>
<evidence type="ECO:0000256" key="3">
    <source>
        <dbReference type="ARBA" id="ARBA00022679"/>
    </source>
</evidence>
<evidence type="ECO:0000256" key="7">
    <source>
        <dbReference type="HAMAP-Rule" id="MF_00038"/>
    </source>
</evidence>
<keyword evidence="4 7" id="KW-0812">Transmembrane</keyword>
<name>A0A926DBH8_9FIRM</name>
<keyword evidence="5 7" id="KW-1133">Transmembrane helix</keyword>
<feature type="transmembrane region" description="Helical" evidence="7">
    <location>
        <begin position="179"/>
        <end position="198"/>
    </location>
</feature>
<evidence type="ECO:0000256" key="5">
    <source>
        <dbReference type="ARBA" id="ARBA00022989"/>
    </source>
</evidence>
<feature type="binding site" evidence="9">
    <location>
        <position position="171"/>
    </location>
    <ligand>
        <name>Mg(2+)</name>
        <dbReference type="ChEBI" id="CHEBI:18420"/>
    </ligand>
</feature>
<evidence type="ECO:0000256" key="1">
    <source>
        <dbReference type="ARBA" id="ARBA00004141"/>
    </source>
</evidence>
<evidence type="ECO:0000256" key="4">
    <source>
        <dbReference type="ARBA" id="ARBA00022692"/>
    </source>
</evidence>
<dbReference type="GO" id="GO:0008360">
    <property type="term" value="P:regulation of cell shape"/>
    <property type="evidence" value="ECO:0007669"/>
    <property type="project" value="UniProtKB-KW"/>
</dbReference>
<dbReference type="HAMAP" id="MF_00038">
    <property type="entry name" value="MraY"/>
    <property type="match status" value="1"/>
</dbReference>
<dbReference type="EMBL" id="JACRSP010000001">
    <property type="protein sequence ID" value="MBC8535186.1"/>
    <property type="molecule type" value="Genomic_DNA"/>
</dbReference>
<comment type="caution">
    <text evidence="10">The sequence shown here is derived from an EMBL/GenBank/DDBJ whole genome shotgun (WGS) entry which is preliminary data.</text>
</comment>
<gene>
    <name evidence="7" type="primary">mraY</name>
    <name evidence="10" type="ORF">H8695_00545</name>
</gene>
<dbReference type="GO" id="GO:0008963">
    <property type="term" value="F:phospho-N-acetylmuramoyl-pentapeptide-transferase activity"/>
    <property type="evidence" value="ECO:0007669"/>
    <property type="project" value="UniProtKB-UniRule"/>
</dbReference>
<evidence type="ECO:0000256" key="8">
    <source>
        <dbReference type="NCBIfam" id="TIGR00445"/>
    </source>
</evidence>
<dbReference type="CDD" id="cd06852">
    <property type="entry name" value="GT_MraY"/>
    <property type="match status" value="1"/>
</dbReference>
<organism evidence="10 11">
    <name type="scientific">Feifania hominis</name>
    <dbReference type="NCBI Taxonomy" id="2763660"/>
    <lineage>
        <taxon>Bacteria</taxon>
        <taxon>Bacillati</taxon>
        <taxon>Bacillota</taxon>
        <taxon>Clostridia</taxon>
        <taxon>Eubacteriales</taxon>
        <taxon>Feifaniaceae</taxon>
        <taxon>Feifania</taxon>
    </lineage>
</organism>
<feature type="transmembrane region" description="Helical" evidence="7">
    <location>
        <begin position="80"/>
        <end position="100"/>
    </location>
</feature>
<dbReference type="PROSITE" id="PS01348">
    <property type="entry name" value="MRAY_2"/>
    <property type="match status" value="1"/>
</dbReference>
<dbReference type="InterPro" id="IPR000715">
    <property type="entry name" value="Glycosyl_transferase_4"/>
</dbReference>
<comment type="catalytic activity">
    <reaction evidence="7">
        <text>UDP-N-acetyl-alpha-D-muramoyl-L-alanyl-gamma-D-glutamyl-meso-2,6-diaminopimeloyl-D-alanyl-D-alanine + di-trans,octa-cis-undecaprenyl phosphate = di-trans,octa-cis-undecaprenyl diphospho-N-acetyl-alpha-D-muramoyl-L-alanyl-D-glutamyl-meso-2,6-diaminopimeloyl-D-alanyl-D-alanine + UMP</text>
        <dbReference type="Rhea" id="RHEA:28386"/>
        <dbReference type="ChEBI" id="CHEBI:57865"/>
        <dbReference type="ChEBI" id="CHEBI:60392"/>
        <dbReference type="ChEBI" id="CHEBI:61386"/>
        <dbReference type="ChEBI" id="CHEBI:61387"/>
        <dbReference type="EC" id="2.7.8.13"/>
    </reaction>
</comment>
<comment type="subcellular location">
    <subcellularLocation>
        <location evidence="7">Cell membrane</location>
        <topology evidence="7">Multi-pass membrane protein</topology>
    </subcellularLocation>
    <subcellularLocation>
        <location evidence="1">Membrane</location>
        <topology evidence="1">Multi-pass membrane protein</topology>
    </subcellularLocation>
</comment>
<dbReference type="Pfam" id="PF00953">
    <property type="entry name" value="Glycos_transf_4"/>
    <property type="match status" value="1"/>
</dbReference>
<dbReference type="AlphaFoldDB" id="A0A926DBH8"/>
<keyword evidence="7" id="KW-0961">Cell wall biogenesis/degradation</keyword>
<dbReference type="GO" id="GO:0071555">
    <property type="term" value="P:cell wall organization"/>
    <property type="evidence" value="ECO:0007669"/>
    <property type="project" value="UniProtKB-KW"/>
</dbReference>
<dbReference type="PANTHER" id="PTHR22926">
    <property type="entry name" value="PHOSPHO-N-ACETYLMURAMOYL-PENTAPEPTIDE-TRANSFERASE"/>
    <property type="match status" value="1"/>
</dbReference>
<comment type="cofactor">
    <cofactor evidence="7 9">
        <name>Mg(2+)</name>
        <dbReference type="ChEBI" id="CHEBI:18420"/>
    </cofactor>
</comment>
<dbReference type="Pfam" id="PF10555">
    <property type="entry name" value="MraY_sig1"/>
    <property type="match status" value="1"/>
</dbReference>
<evidence type="ECO:0000256" key="9">
    <source>
        <dbReference type="PIRSR" id="PIRSR600715-1"/>
    </source>
</evidence>
<evidence type="ECO:0000256" key="6">
    <source>
        <dbReference type="ARBA" id="ARBA00023136"/>
    </source>
</evidence>
<feature type="transmembrane region" description="Helical" evidence="7">
    <location>
        <begin position="204"/>
        <end position="223"/>
    </location>
</feature>
<keyword evidence="7 9" id="KW-0460">Magnesium</keyword>
<evidence type="ECO:0000313" key="11">
    <source>
        <dbReference type="Proteomes" id="UP000620366"/>
    </source>
</evidence>
<feature type="binding site" evidence="9">
    <location>
        <position position="231"/>
    </location>
    <ligand>
        <name>Mg(2+)</name>
        <dbReference type="ChEBI" id="CHEBI:18420"/>
    </ligand>
</feature>
<feature type="transmembrane region" description="Helical" evidence="7">
    <location>
        <begin position="47"/>
        <end position="68"/>
    </location>
</feature>
<comment type="similarity">
    <text evidence="2 7">Belongs to the glycosyltransferase 4 family. MraY subfamily.</text>
</comment>
<dbReference type="NCBIfam" id="TIGR00445">
    <property type="entry name" value="mraY"/>
    <property type="match status" value="1"/>
</dbReference>
<keyword evidence="7" id="KW-0132">Cell division</keyword>
<reference evidence="10" key="1">
    <citation type="submission" date="2020-08" db="EMBL/GenBank/DDBJ databases">
        <title>Genome public.</title>
        <authorList>
            <person name="Liu C."/>
            <person name="Sun Q."/>
        </authorList>
    </citation>
    <scope>NUCLEOTIDE SEQUENCE</scope>
    <source>
        <strain evidence="10">BX7</strain>
    </source>
</reference>
<keyword evidence="7" id="KW-1003">Cell membrane</keyword>
<dbReference type="PANTHER" id="PTHR22926:SF5">
    <property type="entry name" value="PHOSPHO-N-ACETYLMURAMOYL-PENTAPEPTIDE-TRANSFERASE HOMOLOG"/>
    <property type="match status" value="1"/>
</dbReference>
<feature type="transmembrane region" description="Helical" evidence="7">
    <location>
        <begin position="303"/>
        <end position="326"/>
    </location>
</feature>
<keyword evidence="6 7" id="KW-0472">Membrane</keyword>
<proteinExistence type="inferred from homology"/>
<sequence length="328" mass="36043">MANVIQALIVSFVLVAAVMPLFIPLLRKIKFSQSIREEGPKWHEVKNGTPTMGGIVFAVAISAVTLIFAWPELSEGKMRALISVLCALSFGLIGFLDDYIKVVKKRNLGLRAYQKFSLQLLAALVYLFTLYRMGYITTAVYIPFINVSVDFGPFYYLFAVFVIVGTVNSVNLTDGLDGLATSVTVPIAIFFGVIAIRLGALDNAVFAAATVGALVGFLLYNFHPAKVFMGDTGSLFLGGAVCAMAFAFNMPVILVIVGFVYVMETISDILQVAYFKLTKGKRLFKMAPLHHHFEMSGWSEVKIVYVFSAVTVLLCILAFVGLTYYYTF</sequence>
<dbReference type="EC" id="2.7.8.13" evidence="7 8"/>
<keyword evidence="7" id="KW-0573">Peptidoglycan synthesis</keyword>
<keyword evidence="11" id="KW-1185">Reference proteome</keyword>
<dbReference type="InterPro" id="IPR018480">
    <property type="entry name" value="PNAcMuramoyl-5peptid_Trfase_CS"/>
</dbReference>
<keyword evidence="7" id="KW-0131">Cell cycle</keyword>
<dbReference type="InterPro" id="IPR003524">
    <property type="entry name" value="PNAcMuramoyl-5peptid_Trfase"/>
</dbReference>
<comment type="function">
    <text evidence="7">Catalyzes the initial step of the lipid cycle reactions in the biosynthesis of the cell wall peptidoglycan: transfers peptidoglycan precursor phospho-MurNAc-pentapeptide from UDP-MurNAc-pentapeptide onto the lipid carrier undecaprenyl phosphate, yielding undecaprenyl-pyrophosphoryl-MurNAc-pentapeptide, known as lipid I.</text>
</comment>
<feature type="transmembrane region" description="Helical" evidence="7">
    <location>
        <begin position="6"/>
        <end position="26"/>
    </location>
</feature>
<keyword evidence="7 9" id="KW-0479">Metal-binding</keyword>
<dbReference type="GO" id="GO:0046872">
    <property type="term" value="F:metal ion binding"/>
    <property type="evidence" value="ECO:0007669"/>
    <property type="project" value="UniProtKB-KW"/>
</dbReference>
<keyword evidence="7" id="KW-0133">Cell shape</keyword>
<dbReference type="GO" id="GO:0009252">
    <property type="term" value="P:peptidoglycan biosynthetic process"/>
    <property type="evidence" value="ECO:0007669"/>
    <property type="project" value="UniProtKB-UniRule"/>
</dbReference>
<dbReference type="GO" id="GO:0005886">
    <property type="term" value="C:plasma membrane"/>
    <property type="evidence" value="ECO:0007669"/>
    <property type="project" value="UniProtKB-SubCell"/>
</dbReference>
<feature type="transmembrane region" description="Helical" evidence="7">
    <location>
        <begin position="120"/>
        <end position="142"/>
    </location>
</feature>
<dbReference type="Proteomes" id="UP000620366">
    <property type="component" value="Unassembled WGS sequence"/>
</dbReference>
<feature type="transmembrane region" description="Helical" evidence="7">
    <location>
        <begin position="154"/>
        <end position="172"/>
    </location>
</feature>
<keyword evidence="3 7" id="KW-0808">Transferase</keyword>
<dbReference type="GO" id="GO:0051301">
    <property type="term" value="P:cell division"/>
    <property type="evidence" value="ECO:0007669"/>
    <property type="project" value="UniProtKB-KW"/>
</dbReference>
<evidence type="ECO:0000256" key="2">
    <source>
        <dbReference type="ARBA" id="ARBA00005583"/>
    </source>
</evidence>
<feature type="transmembrane region" description="Helical" evidence="7">
    <location>
        <begin position="235"/>
        <end position="262"/>
    </location>
</feature>